<dbReference type="Pfam" id="PF03631">
    <property type="entry name" value="Virul_fac_BrkB"/>
    <property type="match status" value="1"/>
</dbReference>
<gene>
    <name evidence="8" type="ORF">EFK50_17970</name>
</gene>
<dbReference type="GO" id="GO:0005886">
    <property type="term" value="C:plasma membrane"/>
    <property type="evidence" value="ECO:0007669"/>
    <property type="project" value="UniProtKB-SubCell"/>
</dbReference>
<protein>
    <submittedName>
        <fullName evidence="8">YihY/virulence factor BrkB family protein</fullName>
    </submittedName>
</protein>
<evidence type="ECO:0000256" key="7">
    <source>
        <dbReference type="SAM" id="Phobius"/>
    </source>
</evidence>
<evidence type="ECO:0000256" key="1">
    <source>
        <dbReference type="ARBA" id="ARBA00004651"/>
    </source>
</evidence>
<feature type="transmembrane region" description="Helical" evidence="7">
    <location>
        <begin position="23"/>
        <end position="45"/>
    </location>
</feature>
<dbReference type="OrthoDB" id="9781030at2"/>
<evidence type="ECO:0000313" key="9">
    <source>
        <dbReference type="Proteomes" id="UP000267128"/>
    </source>
</evidence>
<dbReference type="AlphaFoldDB" id="A0A3N0CCS4"/>
<organism evidence="8 9">
    <name type="scientific">Nocardioides marmoriginsengisoli</name>
    <dbReference type="NCBI Taxonomy" id="661483"/>
    <lineage>
        <taxon>Bacteria</taxon>
        <taxon>Bacillati</taxon>
        <taxon>Actinomycetota</taxon>
        <taxon>Actinomycetes</taxon>
        <taxon>Propionibacteriales</taxon>
        <taxon>Nocardioidaceae</taxon>
        <taxon>Nocardioides</taxon>
    </lineage>
</organism>
<keyword evidence="5 7" id="KW-0472">Membrane</keyword>
<accession>A0A3N0CCS4</accession>
<feature type="region of interest" description="Disordered" evidence="6">
    <location>
        <begin position="290"/>
        <end position="314"/>
    </location>
</feature>
<dbReference type="PIRSF" id="PIRSF035875">
    <property type="entry name" value="RNase_BN"/>
    <property type="match status" value="1"/>
</dbReference>
<feature type="compositionally biased region" description="Pro residues" evidence="6">
    <location>
        <begin position="304"/>
        <end position="314"/>
    </location>
</feature>
<dbReference type="NCBIfam" id="TIGR00765">
    <property type="entry name" value="yihY_not_rbn"/>
    <property type="match status" value="1"/>
</dbReference>
<keyword evidence="2" id="KW-1003">Cell membrane</keyword>
<comment type="subcellular location">
    <subcellularLocation>
        <location evidence="1">Cell membrane</location>
        <topology evidence="1">Multi-pass membrane protein</topology>
    </subcellularLocation>
</comment>
<evidence type="ECO:0000256" key="5">
    <source>
        <dbReference type="ARBA" id="ARBA00023136"/>
    </source>
</evidence>
<keyword evidence="4 7" id="KW-1133">Transmembrane helix</keyword>
<evidence type="ECO:0000256" key="6">
    <source>
        <dbReference type="SAM" id="MobiDB-lite"/>
    </source>
</evidence>
<evidence type="ECO:0000256" key="2">
    <source>
        <dbReference type="ARBA" id="ARBA00022475"/>
    </source>
</evidence>
<feature type="transmembrane region" description="Helical" evidence="7">
    <location>
        <begin position="128"/>
        <end position="153"/>
    </location>
</feature>
<evidence type="ECO:0000256" key="3">
    <source>
        <dbReference type="ARBA" id="ARBA00022692"/>
    </source>
</evidence>
<proteinExistence type="predicted"/>
<feature type="transmembrane region" description="Helical" evidence="7">
    <location>
        <begin position="240"/>
        <end position="261"/>
    </location>
</feature>
<dbReference type="Proteomes" id="UP000267128">
    <property type="component" value="Unassembled WGS sequence"/>
</dbReference>
<dbReference type="InterPro" id="IPR017039">
    <property type="entry name" value="Virul_fac_BrkB"/>
</dbReference>
<dbReference type="PANTHER" id="PTHR30213:SF0">
    <property type="entry name" value="UPF0761 MEMBRANE PROTEIN YIHY"/>
    <property type="match status" value="1"/>
</dbReference>
<dbReference type="EMBL" id="RJSE01000008">
    <property type="protein sequence ID" value="RNL61252.1"/>
    <property type="molecule type" value="Genomic_DNA"/>
</dbReference>
<keyword evidence="3 7" id="KW-0812">Transmembrane</keyword>
<comment type="caution">
    <text evidence="8">The sequence shown here is derived from an EMBL/GenBank/DDBJ whole genome shotgun (WGS) entry which is preliminary data.</text>
</comment>
<name>A0A3N0CCS4_9ACTN</name>
<dbReference type="RefSeq" id="WP_123228964.1">
    <property type="nucleotide sequence ID" value="NZ_RJSE01000008.1"/>
</dbReference>
<feature type="transmembrane region" description="Helical" evidence="7">
    <location>
        <begin position="173"/>
        <end position="192"/>
    </location>
</feature>
<evidence type="ECO:0000313" key="8">
    <source>
        <dbReference type="EMBL" id="RNL61252.1"/>
    </source>
</evidence>
<dbReference type="PANTHER" id="PTHR30213">
    <property type="entry name" value="INNER MEMBRANE PROTEIN YHJD"/>
    <property type="match status" value="1"/>
</dbReference>
<sequence length="314" mass="33696">MKLFVTAAKNFVRHRDSDLAAGLTYYAVLAVFPAALALLSLLAVVGDAHETRQTVLDILAPLMSTDRLNDIEPVLDKLTQAKGATWTLAAGTAGALYSASAYVSGFSRSMNTVREVEETRPFWKLKPLMLLITLVAVVLSVLSLVIITVTGPITSSIGDKLGVEQSAIDVWEIAKWPALAILVVVVVAILFHATPNVKVGRLRLLSPGAFVALLIWAVVSTGFAFYVANFSSYNKTYGSVAGAIVFLLWLWLTNLALLYGAEVDAARDARIAAEPEPESGRLVEARSLATPGMFPHKPGNPVYGPLPQPVPEED</sequence>
<keyword evidence="9" id="KW-1185">Reference proteome</keyword>
<feature type="transmembrane region" description="Helical" evidence="7">
    <location>
        <begin position="204"/>
        <end position="228"/>
    </location>
</feature>
<evidence type="ECO:0000256" key="4">
    <source>
        <dbReference type="ARBA" id="ARBA00022989"/>
    </source>
</evidence>
<reference evidence="8 9" key="1">
    <citation type="submission" date="2018-11" db="EMBL/GenBank/DDBJ databases">
        <authorList>
            <person name="Li F."/>
        </authorList>
    </citation>
    <scope>NUCLEOTIDE SEQUENCE [LARGE SCALE GENOMIC DNA]</scope>
    <source>
        <strain evidence="8 9">Gsoil 097</strain>
    </source>
</reference>